<dbReference type="AlphaFoldDB" id="A0A0K2VG16"/>
<name>A0A0K2VG16_LEPSM</name>
<sequence length="48" mass="5884">SLLNYISIYRYIEFELGIITYAHKYNFYKYESGCIAYFFQRVVVEQKV</sequence>
<reference evidence="1" key="1">
    <citation type="submission" date="2014-05" db="EMBL/GenBank/DDBJ databases">
        <authorList>
            <person name="Chronopoulou M."/>
        </authorList>
    </citation>
    <scope>NUCLEOTIDE SEQUENCE</scope>
    <source>
        <tissue evidence="1">Whole organism</tissue>
    </source>
</reference>
<accession>A0A0K2VG16</accession>
<dbReference type="EMBL" id="HACA01031776">
    <property type="protein sequence ID" value="CDW49137.1"/>
    <property type="molecule type" value="Transcribed_RNA"/>
</dbReference>
<evidence type="ECO:0000313" key="1">
    <source>
        <dbReference type="EMBL" id="CDW49137.1"/>
    </source>
</evidence>
<organism evidence="1">
    <name type="scientific">Lepeophtheirus salmonis</name>
    <name type="common">Salmon louse</name>
    <name type="synonym">Caligus salmonis</name>
    <dbReference type="NCBI Taxonomy" id="72036"/>
    <lineage>
        <taxon>Eukaryota</taxon>
        <taxon>Metazoa</taxon>
        <taxon>Ecdysozoa</taxon>
        <taxon>Arthropoda</taxon>
        <taxon>Crustacea</taxon>
        <taxon>Multicrustacea</taxon>
        <taxon>Hexanauplia</taxon>
        <taxon>Copepoda</taxon>
        <taxon>Siphonostomatoida</taxon>
        <taxon>Caligidae</taxon>
        <taxon>Lepeophtheirus</taxon>
    </lineage>
</organism>
<feature type="non-terminal residue" evidence="1">
    <location>
        <position position="1"/>
    </location>
</feature>
<proteinExistence type="predicted"/>
<protein>
    <submittedName>
        <fullName evidence="1">Uncharacterized protein</fullName>
    </submittedName>
</protein>